<reference evidence="3 4" key="1">
    <citation type="submission" date="2014-09" db="EMBL/GenBank/DDBJ databases">
        <title>Vibrio maritimus JCM 19235. (C45) whole genome shotgun sequence.</title>
        <authorList>
            <person name="Sawabe T."/>
            <person name="Meirelles P."/>
            <person name="Nakanishi M."/>
            <person name="Sayaka M."/>
            <person name="Hattori M."/>
            <person name="Ohkuma M."/>
        </authorList>
    </citation>
    <scope>NUCLEOTIDE SEQUENCE [LARGE SCALE GENOMIC DNA]</scope>
    <source>
        <strain evidence="4">JCM19235</strain>
    </source>
</reference>
<dbReference type="Pfam" id="PF17131">
    <property type="entry name" value="LolA_like"/>
    <property type="match status" value="1"/>
</dbReference>
<dbReference type="EMBL" id="BBMR01000012">
    <property type="protein sequence ID" value="GAL22338.1"/>
    <property type="molecule type" value="Genomic_DNA"/>
</dbReference>
<name>A0A090S695_9VIBR</name>
<evidence type="ECO:0000313" key="4">
    <source>
        <dbReference type="Proteomes" id="UP000029228"/>
    </source>
</evidence>
<feature type="chain" id="PRO_5001863058" description="Uncharacterized protein TP-0789 domain-containing protein" evidence="1">
    <location>
        <begin position="25"/>
        <end position="262"/>
    </location>
</feature>
<dbReference type="PIRSF" id="PIRSF028205">
    <property type="entry name" value="UCP028205"/>
    <property type="match status" value="1"/>
</dbReference>
<evidence type="ECO:0000256" key="1">
    <source>
        <dbReference type="SAM" id="SignalP"/>
    </source>
</evidence>
<dbReference type="Proteomes" id="UP000029228">
    <property type="component" value="Unassembled WGS sequence"/>
</dbReference>
<gene>
    <name evidence="3" type="ORF">JCM19235_3033</name>
</gene>
<organism evidence="3 4">
    <name type="scientific">Vibrio maritimus</name>
    <dbReference type="NCBI Taxonomy" id="990268"/>
    <lineage>
        <taxon>Bacteria</taxon>
        <taxon>Pseudomonadati</taxon>
        <taxon>Pseudomonadota</taxon>
        <taxon>Gammaproteobacteria</taxon>
        <taxon>Vibrionales</taxon>
        <taxon>Vibrionaceae</taxon>
        <taxon>Vibrio</taxon>
    </lineage>
</organism>
<dbReference type="InterPro" id="IPR011220">
    <property type="entry name" value="UCP028205"/>
</dbReference>
<dbReference type="InterPro" id="IPR033399">
    <property type="entry name" value="TP_0789-like"/>
</dbReference>
<proteinExistence type="predicted"/>
<reference evidence="3 4" key="2">
    <citation type="submission" date="2014-09" db="EMBL/GenBank/DDBJ databases">
        <authorList>
            <consortium name="NBRP consortium"/>
            <person name="Sawabe T."/>
            <person name="Meirelles P."/>
            <person name="Nakanishi M."/>
            <person name="Sayaka M."/>
            <person name="Hattori M."/>
            <person name="Ohkuma M."/>
        </authorList>
    </citation>
    <scope>NUCLEOTIDE SEQUENCE [LARGE SCALE GENOMIC DNA]</scope>
    <source>
        <strain evidence="4">JCM19235</strain>
    </source>
</reference>
<accession>A0A090S695</accession>
<comment type="caution">
    <text evidence="3">The sequence shown here is derived from an EMBL/GenBank/DDBJ whole genome shotgun (WGS) entry which is preliminary data.</text>
</comment>
<feature type="signal peptide" evidence="1">
    <location>
        <begin position="1"/>
        <end position="24"/>
    </location>
</feature>
<evidence type="ECO:0000313" key="3">
    <source>
        <dbReference type="EMBL" id="GAL22338.1"/>
    </source>
</evidence>
<sequence length="262" mass="29768">MFNWIKKQHIVTASLLLFSVSGNATTDQQALIDASTSATEILVMADKYRLEDEAAKVVTEVSLFQDGQLDKTRQYEVYLRPNRESLVLFKSQVEQGQKMLMLGDNYWLVMPKSRRPIRITPMQKLLGDASVGDVSTLTWSKIIPGLLSRIASLATSQTSQRCTYHSPQNGGRKLSVDRSMGRERERISSSCGPLPYLWQACKKAEFESGERQGSRRVVTMTLLDQIQENKKTVIDYQDVAPYELADKYYNPAYLSKNKRVEL</sequence>
<feature type="domain" description="Uncharacterized protein TP-0789" evidence="2">
    <location>
        <begin position="83"/>
        <end position="139"/>
    </location>
</feature>
<dbReference type="AlphaFoldDB" id="A0A090S695"/>
<dbReference type="Gene3D" id="2.50.20.10">
    <property type="entry name" value="Lipoprotein localisation LolA/LolB/LppX"/>
    <property type="match status" value="1"/>
</dbReference>
<evidence type="ECO:0000259" key="2">
    <source>
        <dbReference type="Pfam" id="PF17131"/>
    </source>
</evidence>
<dbReference type="STRING" id="990268.JCM19235_3033"/>
<keyword evidence="4" id="KW-1185">Reference proteome</keyword>
<keyword evidence="1" id="KW-0732">Signal</keyword>
<protein>
    <recommendedName>
        <fullName evidence="2">Uncharacterized protein TP-0789 domain-containing protein</fullName>
    </recommendedName>
</protein>